<protein>
    <submittedName>
        <fullName evidence="5">Intraflagellar transport protein 74 homolog</fullName>
    </submittedName>
</protein>
<gene>
    <name evidence="3" type="ORF">TCLT_LOCUS2930</name>
</gene>
<dbReference type="GO" id="GO:0035735">
    <property type="term" value="P:intraciliary transport involved in cilium assembly"/>
    <property type="evidence" value="ECO:0007669"/>
    <property type="project" value="TreeGrafter"/>
</dbReference>
<feature type="coiled-coil region" evidence="1">
    <location>
        <begin position="195"/>
        <end position="280"/>
    </location>
</feature>
<name>A0A0N5CRS9_THECL</name>
<dbReference type="PANTHER" id="PTHR31432:SF0">
    <property type="entry name" value="INTRAFLAGELLAR TRANSPORT PROTEIN 74 HOMOLOG"/>
    <property type="match status" value="1"/>
</dbReference>
<dbReference type="Proteomes" id="UP000276776">
    <property type="component" value="Unassembled WGS sequence"/>
</dbReference>
<dbReference type="EMBL" id="UYYF01000806">
    <property type="protein sequence ID" value="VDM99142.1"/>
    <property type="molecule type" value="Genomic_DNA"/>
</dbReference>
<dbReference type="InterPro" id="IPR029602">
    <property type="entry name" value="IFT74"/>
</dbReference>
<dbReference type="OrthoDB" id="444379at2759"/>
<dbReference type="STRING" id="103827.A0A0N5CRS9"/>
<sequence length="562" mass="65132">MSSRPSSARPKTSAGLRSTSARLHKPANYKNISEPLVTHMVMTSDPVASAEVIRSVSRPGTKPYTRQCTTSHSNRRNYNVMDSTQSTRLLSTTLQTPTPICNAMRPVTQQGLTGVRAVTKTGAGRFVVDKNYYISLLRAQMNSLKQEIHQLHSELSKGESDRQNLLIYEKKAEEEANEIRILQGRLMDCNKIVDMMNTNSDLREINDELSKLQGEKVLAEESLNKIVEDRRIKEERIKEIEDEIEQQKVYNNNVLNSVMYELKQMELDKLSKKKDELDLDLAKSPLKQQAMILHERLAELEAKKISISNEISSIDTPQEQRERLLQVVIRTTEEISVIDKQLNKVKEQTEQAREELREFDKEMENAAGEKNEKYHDLKLKEMQIDEFLNSYATLRAAEETRIDEASRDVLRILELLSINITSLSSINESINLKFKLLKFGENASTTEMKELCVRLQYELIKVNETEKDLEVNNKEISEEMNGMIEKMNKFENFDALKLKKEQKHMELQDRRNRLIEQLPKIQSSFRNVMKELDRTKSQLENNLQYIEASKYFANLALNKRRK</sequence>
<dbReference type="WBParaSite" id="TCLT_0000292901-mRNA-1">
    <property type="protein sequence ID" value="TCLT_0000292901-mRNA-1"/>
    <property type="gene ID" value="TCLT_0000292901"/>
</dbReference>
<keyword evidence="4" id="KW-1185">Reference proteome</keyword>
<reference evidence="5" key="1">
    <citation type="submission" date="2017-02" db="UniProtKB">
        <authorList>
            <consortium name="WormBaseParasite"/>
        </authorList>
    </citation>
    <scope>IDENTIFICATION</scope>
</reference>
<reference evidence="3 4" key="2">
    <citation type="submission" date="2018-11" db="EMBL/GenBank/DDBJ databases">
        <authorList>
            <consortium name="Pathogen Informatics"/>
        </authorList>
    </citation>
    <scope>NUCLEOTIDE SEQUENCE [LARGE SCALE GENOMIC DNA]</scope>
</reference>
<dbReference type="OMA" id="RYWEELM"/>
<feature type="coiled-coil region" evidence="1">
    <location>
        <begin position="335"/>
        <end position="369"/>
    </location>
</feature>
<dbReference type="AlphaFoldDB" id="A0A0N5CRS9"/>
<proteinExistence type="predicted"/>
<accession>A0A0N5CRS9</accession>
<evidence type="ECO:0000313" key="4">
    <source>
        <dbReference type="Proteomes" id="UP000276776"/>
    </source>
</evidence>
<feature type="compositionally biased region" description="Polar residues" evidence="2">
    <location>
        <begin position="1"/>
        <end position="21"/>
    </location>
</feature>
<evidence type="ECO:0000313" key="3">
    <source>
        <dbReference type="EMBL" id="VDM99142.1"/>
    </source>
</evidence>
<dbReference type="GO" id="GO:0048487">
    <property type="term" value="F:beta-tubulin binding"/>
    <property type="evidence" value="ECO:0007669"/>
    <property type="project" value="InterPro"/>
</dbReference>
<evidence type="ECO:0000256" key="1">
    <source>
        <dbReference type="SAM" id="Coils"/>
    </source>
</evidence>
<feature type="region of interest" description="Disordered" evidence="2">
    <location>
        <begin position="1"/>
        <end position="27"/>
    </location>
</feature>
<organism evidence="5">
    <name type="scientific">Thelazia callipaeda</name>
    <name type="common">Oriental eyeworm</name>
    <name type="synonym">Parasitic nematode</name>
    <dbReference type="NCBI Taxonomy" id="103827"/>
    <lineage>
        <taxon>Eukaryota</taxon>
        <taxon>Metazoa</taxon>
        <taxon>Ecdysozoa</taxon>
        <taxon>Nematoda</taxon>
        <taxon>Chromadorea</taxon>
        <taxon>Rhabditida</taxon>
        <taxon>Spirurina</taxon>
        <taxon>Spiruromorpha</taxon>
        <taxon>Thelazioidea</taxon>
        <taxon>Thelaziidae</taxon>
        <taxon>Thelazia</taxon>
    </lineage>
</organism>
<feature type="coiled-coil region" evidence="1">
    <location>
        <begin position="134"/>
        <end position="161"/>
    </location>
</feature>
<keyword evidence="1" id="KW-0175">Coiled coil</keyword>
<dbReference type="PANTHER" id="PTHR31432">
    <property type="entry name" value="INTRAFLAGELLAR TRANSPORT PROTEIN 74 HOMOLOG"/>
    <property type="match status" value="1"/>
</dbReference>
<evidence type="ECO:0000313" key="5">
    <source>
        <dbReference type="WBParaSite" id="TCLT_0000292901-mRNA-1"/>
    </source>
</evidence>
<evidence type="ECO:0000256" key="2">
    <source>
        <dbReference type="SAM" id="MobiDB-lite"/>
    </source>
</evidence>
<feature type="coiled-coil region" evidence="1">
    <location>
        <begin position="459"/>
        <end position="549"/>
    </location>
</feature>
<dbReference type="GO" id="GO:0005929">
    <property type="term" value="C:cilium"/>
    <property type="evidence" value="ECO:0007669"/>
    <property type="project" value="TreeGrafter"/>
</dbReference>
<dbReference type="GO" id="GO:0030992">
    <property type="term" value="C:intraciliary transport particle B"/>
    <property type="evidence" value="ECO:0007669"/>
    <property type="project" value="InterPro"/>
</dbReference>